<organism evidence="2 3">
    <name type="scientific">Sulfobacillus benefaciens</name>
    <dbReference type="NCBI Taxonomy" id="453960"/>
    <lineage>
        <taxon>Bacteria</taxon>
        <taxon>Bacillati</taxon>
        <taxon>Bacillota</taxon>
        <taxon>Clostridia</taxon>
        <taxon>Eubacteriales</taxon>
        <taxon>Clostridiales Family XVII. Incertae Sedis</taxon>
        <taxon>Sulfobacillus</taxon>
    </lineage>
</organism>
<evidence type="ECO:0000256" key="1">
    <source>
        <dbReference type="SAM" id="Phobius"/>
    </source>
</evidence>
<dbReference type="Proteomes" id="UP000242972">
    <property type="component" value="Unassembled WGS sequence"/>
</dbReference>
<protein>
    <submittedName>
        <fullName evidence="2">Uncharacterized protein</fullName>
    </submittedName>
</protein>
<sequence>MSSRTSIRESAETLKMVRDDLNTWLAGALRPLAGLAFGAFRGSMAHLLLPNPLGKNFSLVKQINIAPKRPRVQLRLIPLSRRQQEMSSTIPRQEYR</sequence>
<dbReference type="EMBL" id="PXYW01000026">
    <property type="protein sequence ID" value="PSR33119.1"/>
    <property type="molecule type" value="Genomic_DNA"/>
</dbReference>
<accession>A0A2T2XF42</accession>
<keyword evidence="1" id="KW-0812">Transmembrane</keyword>
<keyword evidence="1" id="KW-1133">Transmembrane helix</keyword>
<evidence type="ECO:0000313" key="3">
    <source>
        <dbReference type="Proteomes" id="UP000242972"/>
    </source>
</evidence>
<proteinExistence type="predicted"/>
<comment type="caution">
    <text evidence="2">The sequence shown here is derived from an EMBL/GenBank/DDBJ whole genome shotgun (WGS) entry which is preliminary data.</text>
</comment>
<feature type="transmembrane region" description="Helical" evidence="1">
    <location>
        <begin position="21"/>
        <end position="40"/>
    </location>
</feature>
<reference evidence="2 3" key="1">
    <citation type="journal article" date="2014" name="BMC Genomics">
        <title>Comparison of environmental and isolate Sulfobacillus genomes reveals diverse carbon, sulfur, nitrogen, and hydrogen metabolisms.</title>
        <authorList>
            <person name="Justice N.B."/>
            <person name="Norman A."/>
            <person name="Brown C.T."/>
            <person name="Singh A."/>
            <person name="Thomas B.C."/>
            <person name="Banfield J.F."/>
        </authorList>
    </citation>
    <scope>NUCLEOTIDE SEQUENCE [LARGE SCALE GENOMIC DNA]</scope>
    <source>
        <strain evidence="2">AMDSBA4</strain>
    </source>
</reference>
<keyword evidence="1" id="KW-0472">Membrane</keyword>
<dbReference type="AlphaFoldDB" id="A0A2T2XF42"/>
<gene>
    <name evidence="2" type="ORF">C7B46_11135</name>
</gene>
<evidence type="ECO:0000313" key="2">
    <source>
        <dbReference type="EMBL" id="PSR33119.1"/>
    </source>
</evidence>
<name>A0A2T2XF42_9FIRM</name>